<organism evidence="2 3">
    <name type="scientific">Eubacterium oxidoreducens</name>
    <dbReference type="NCBI Taxonomy" id="1732"/>
    <lineage>
        <taxon>Bacteria</taxon>
        <taxon>Bacillati</taxon>
        <taxon>Bacillota</taxon>
        <taxon>Clostridia</taxon>
        <taxon>Eubacteriales</taxon>
        <taxon>Eubacteriaceae</taxon>
        <taxon>Eubacterium</taxon>
    </lineage>
</organism>
<feature type="chain" id="PRO_5039163805" evidence="1">
    <location>
        <begin position="28"/>
        <end position="153"/>
    </location>
</feature>
<dbReference type="RefSeq" id="WP_090174303.1">
    <property type="nucleotide sequence ID" value="NZ_FMXR01000015.1"/>
</dbReference>
<dbReference type="AlphaFoldDB" id="A0A1G6C4L9"/>
<gene>
    <name evidence="2" type="ORF">SAMN02910417_02086</name>
</gene>
<dbReference type="STRING" id="1732.SAMN02910417_02086"/>
<sequence length="153" mass="16949">MRKTFKKMIAVIALGLVVSLVAPTAFHTIAGPVKVEAATKKSSKEAIYFGELYGDYANARGYKEPTIAKVTMTKASVTIKGSLMVNGDYNNVISNSTRTFKLAKKCKYYIYGIDGEKKITKKKFMKLVKCYNGLGISVYKNKSGKIYRMDISS</sequence>
<feature type="signal peptide" evidence="1">
    <location>
        <begin position="1"/>
        <end position="27"/>
    </location>
</feature>
<keyword evidence="3" id="KW-1185">Reference proteome</keyword>
<name>A0A1G6C4L9_EUBOX</name>
<proteinExistence type="predicted"/>
<reference evidence="2 3" key="1">
    <citation type="submission" date="2016-10" db="EMBL/GenBank/DDBJ databases">
        <authorList>
            <person name="de Groot N.N."/>
        </authorList>
    </citation>
    <scope>NUCLEOTIDE SEQUENCE [LARGE SCALE GENOMIC DNA]</scope>
    <source>
        <strain evidence="2 3">DSM 3217</strain>
    </source>
</reference>
<accession>A0A1G6C4L9</accession>
<keyword evidence="1" id="KW-0732">Signal</keyword>
<evidence type="ECO:0000256" key="1">
    <source>
        <dbReference type="SAM" id="SignalP"/>
    </source>
</evidence>
<evidence type="ECO:0000313" key="2">
    <source>
        <dbReference type="EMBL" id="SDB27826.1"/>
    </source>
</evidence>
<dbReference type="EMBL" id="FMXR01000015">
    <property type="protein sequence ID" value="SDB27826.1"/>
    <property type="molecule type" value="Genomic_DNA"/>
</dbReference>
<dbReference type="OrthoDB" id="10010816at2"/>
<dbReference type="Proteomes" id="UP000199228">
    <property type="component" value="Unassembled WGS sequence"/>
</dbReference>
<evidence type="ECO:0000313" key="3">
    <source>
        <dbReference type="Proteomes" id="UP000199228"/>
    </source>
</evidence>
<protein>
    <submittedName>
        <fullName evidence="2">Uncharacterized protein</fullName>
    </submittedName>
</protein>